<dbReference type="GO" id="GO:0005737">
    <property type="term" value="C:cytoplasm"/>
    <property type="evidence" value="ECO:0007669"/>
    <property type="project" value="UniProtKB-SubCell"/>
</dbReference>
<dbReference type="Gene3D" id="3.70.10.10">
    <property type="match status" value="1"/>
</dbReference>
<keyword evidence="5 9" id="KW-0548">Nucleotidyltransferase</keyword>
<dbReference type="PANTHER" id="PTHR30478:SF0">
    <property type="entry name" value="BETA SLIDING CLAMP"/>
    <property type="match status" value="1"/>
</dbReference>
<name>A0A928Y675_UNCKA</name>
<evidence type="ECO:0000313" key="13">
    <source>
        <dbReference type="EMBL" id="MBE7525247.1"/>
    </source>
</evidence>
<dbReference type="Proteomes" id="UP000710385">
    <property type="component" value="Unassembled WGS sequence"/>
</dbReference>
<evidence type="ECO:0000256" key="1">
    <source>
        <dbReference type="ARBA" id="ARBA00004496"/>
    </source>
</evidence>
<keyword evidence="6 9" id="KW-0235">DNA replication</keyword>
<dbReference type="InterPro" id="IPR022637">
    <property type="entry name" value="DNA_polIII_beta_cen"/>
</dbReference>
<dbReference type="SUPFAM" id="SSF55979">
    <property type="entry name" value="DNA clamp"/>
    <property type="match status" value="3"/>
</dbReference>
<feature type="domain" description="DNA polymerase III beta sliding clamp N-terminal" evidence="10">
    <location>
        <begin position="2"/>
        <end position="115"/>
    </location>
</feature>
<comment type="subcellular location">
    <subcellularLocation>
        <location evidence="1 9">Cytoplasm</location>
    </subcellularLocation>
</comment>
<comment type="caution">
    <text evidence="13">The sequence shown here is derived from an EMBL/GenBank/DDBJ whole genome shotgun (WGS) entry which is preliminary data.</text>
</comment>
<dbReference type="AlphaFoldDB" id="A0A928Y675"/>
<dbReference type="Pfam" id="PF02767">
    <property type="entry name" value="DNA_pol3_beta_2"/>
    <property type="match status" value="1"/>
</dbReference>
<evidence type="ECO:0000256" key="5">
    <source>
        <dbReference type="ARBA" id="ARBA00022695"/>
    </source>
</evidence>
<dbReference type="GO" id="GO:0008408">
    <property type="term" value="F:3'-5' exonuclease activity"/>
    <property type="evidence" value="ECO:0007669"/>
    <property type="project" value="InterPro"/>
</dbReference>
<evidence type="ECO:0000256" key="9">
    <source>
        <dbReference type="PIRNR" id="PIRNR000804"/>
    </source>
</evidence>
<evidence type="ECO:0000256" key="6">
    <source>
        <dbReference type="ARBA" id="ARBA00022705"/>
    </source>
</evidence>
<proteinExistence type="inferred from homology"/>
<dbReference type="Pfam" id="PF00712">
    <property type="entry name" value="DNA_pol3_beta"/>
    <property type="match status" value="1"/>
</dbReference>
<dbReference type="InterPro" id="IPR046938">
    <property type="entry name" value="DNA_clamp_sf"/>
</dbReference>
<keyword evidence="7 9" id="KW-0239">DNA-directed DNA polymerase</keyword>
<dbReference type="EMBL" id="JABTTY010000001">
    <property type="protein sequence ID" value="MBE7525247.1"/>
    <property type="molecule type" value="Genomic_DNA"/>
</dbReference>
<dbReference type="InterPro" id="IPR001001">
    <property type="entry name" value="DNA_polIII_beta"/>
</dbReference>
<gene>
    <name evidence="13" type="primary">dnaN</name>
    <name evidence="13" type="ORF">HS096_02550</name>
</gene>
<sequence>MCTQENLTQGLSVVSHITNKSVNLPVLGNVLLKTEGGNLKLSATNLELAVSTIVRGKTEKEGEYTVPAKLLQEYVSLLPQGKVELEVLEEGLHISASGQETVVRGMTASEFPLIPKLAKSGGIAFKAEDLRHGLSQVVFAVSTSESRPELSGVACWFGGILGKDRVAFVATDSYRLAERVLKPKNESKELKLIAPARAIIEIGRILSSYKDELGVPEDVEWVMTENQLVVSYGNTELVSRLIEGSFPDYQQIIPEHFKTTATLGRQELQKAVKSASLFSRQGLYDVHLDCRPSEGTLTVHSADQGTGKTAMTLQGDISGEDVSVIVNFKYISDGLSAIATPKVKLFMNDPMSPILILPEGGEAAYRYLVMPIRQ</sequence>
<dbReference type="SMART" id="SM00480">
    <property type="entry name" value="POL3Bc"/>
    <property type="match status" value="1"/>
</dbReference>
<evidence type="ECO:0000259" key="11">
    <source>
        <dbReference type="Pfam" id="PF02767"/>
    </source>
</evidence>
<keyword evidence="4 9" id="KW-0808">Transferase</keyword>
<dbReference type="PANTHER" id="PTHR30478">
    <property type="entry name" value="DNA POLYMERASE III SUBUNIT BETA"/>
    <property type="match status" value="1"/>
</dbReference>
<dbReference type="GO" id="GO:0009360">
    <property type="term" value="C:DNA polymerase III complex"/>
    <property type="evidence" value="ECO:0007669"/>
    <property type="project" value="InterPro"/>
</dbReference>
<evidence type="ECO:0000256" key="2">
    <source>
        <dbReference type="ARBA" id="ARBA00010752"/>
    </source>
</evidence>
<accession>A0A928Y675</accession>
<evidence type="ECO:0000259" key="12">
    <source>
        <dbReference type="Pfam" id="PF02768"/>
    </source>
</evidence>
<dbReference type="GO" id="GO:0003677">
    <property type="term" value="F:DNA binding"/>
    <property type="evidence" value="ECO:0007669"/>
    <property type="project" value="UniProtKB-UniRule"/>
</dbReference>
<keyword evidence="8" id="KW-0238">DNA-binding</keyword>
<reference evidence="13" key="1">
    <citation type="submission" date="2020-05" db="EMBL/GenBank/DDBJ databases">
        <title>High-Quality Genomes of Partial-Nitritation/Anammox System by Hierarchical Clustering Based Hybrid Assembly.</title>
        <authorList>
            <person name="Liu L."/>
            <person name="Wang Y."/>
            <person name="Che Y."/>
            <person name="Chen Y."/>
            <person name="Xia Y."/>
            <person name="Luo R."/>
            <person name="Cheng S.H."/>
            <person name="Zheng C."/>
            <person name="Zhang T."/>
        </authorList>
    </citation>
    <scope>NUCLEOTIDE SEQUENCE</scope>
    <source>
        <strain evidence="13">H1_PAT1</strain>
    </source>
</reference>
<evidence type="ECO:0000256" key="7">
    <source>
        <dbReference type="ARBA" id="ARBA00022932"/>
    </source>
</evidence>
<evidence type="ECO:0000259" key="10">
    <source>
        <dbReference type="Pfam" id="PF00712"/>
    </source>
</evidence>
<dbReference type="InterPro" id="IPR022634">
    <property type="entry name" value="DNA_polIII_beta_N"/>
</dbReference>
<feature type="domain" description="DNA polymerase III beta sliding clamp C-terminal" evidence="12">
    <location>
        <begin position="251"/>
        <end position="373"/>
    </location>
</feature>
<comment type="similarity">
    <text evidence="2 9">Belongs to the beta sliding clamp family.</text>
</comment>
<evidence type="ECO:0000256" key="3">
    <source>
        <dbReference type="ARBA" id="ARBA00022490"/>
    </source>
</evidence>
<protein>
    <recommendedName>
        <fullName evidence="9">Beta sliding clamp</fullName>
    </recommendedName>
</protein>
<dbReference type="GO" id="GO:0003887">
    <property type="term" value="F:DNA-directed DNA polymerase activity"/>
    <property type="evidence" value="ECO:0007669"/>
    <property type="project" value="UniProtKB-UniRule"/>
</dbReference>
<comment type="subunit">
    <text evidence="9">Forms a ring-shaped head-to-tail homodimer around DNA.</text>
</comment>
<organism evidence="13 14">
    <name type="scientific">candidate division WWE3 bacterium</name>
    <dbReference type="NCBI Taxonomy" id="2053526"/>
    <lineage>
        <taxon>Bacteria</taxon>
        <taxon>Katanobacteria</taxon>
    </lineage>
</organism>
<dbReference type="CDD" id="cd00140">
    <property type="entry name" value="beta_clamp"/>
    <property type="match status" value="1"/>
</dbReference>
<keyword evidence="3 9" id="KW-0963">Cytoplasm</keyword>
<feature type="domain" description="DNA polymerase III beta sliding clamp central" evidence="11">
    <location>
        <begin position="127"/>
        <end position="248"/>
    </location>
</feature>
<comment type="function">
    <text evidence="9">Confers DNA tethering and processivity to DNA polymerases and other proteins. Acts as a clamp, forming a ring around DNA (a reaction catalyzed by the clamp-loading complex) which diffuses in an ATP-independent manner freely and bidirectionally along dsDNA. Initially characterized for its ability to contact the catalytic subunit of DNA polymerase III (Pol III), a complex, multichain enzyme responsible for most of the replicative synthesis in bacteria; Pol III exhibits 3'-5' exonuclease proofreading activity. The beta chain is required for initiation of replication as well as for processivity of DNA replication.</text>
</comment>
<dbReference type="NCBIfam" id="TIGR00663">
    <property type="entry name" value="dnan"/>
    <property type="match status" value="1"/>
</dbReference>
<dbReference type="GO" id="GO:0006271">
    <property type="term" value="P:DNA strand elongation involved in DNA replication"/>
    <property type="evidence" value="ECO:0007669"/>
    <property type="project" value="TreeGrafter"/>
</dbReference>
<dbReference type="Pfam" id="PF02768">
    <property type="entry name" value="DNA_pol3_beta_3"/>
    <property type="match status" value="1"/>
</dbReference>
<evidence type="ECO:0000256" key="8">
    <source>
        <dbReference type="ARBA" id="ARBA00023125"/>
    </source>
</evidence>
<evidence type="ECO:0000313" key="14">
    <source>
        <dbReference type="Proteomes" id="UP000710385"/>
    </source>
</evidence>
<dbReference type="PIRSF" id="PIRSF000804">
    <property type="entry name" value="DNA_pol_III_b"/>
    <property type="match status" value="1"/>
</dbReference>
<dbReference type="Gene3D" id="3.10.150.10">
    <property type="entry name" value="DNA Polymerase III, subunit A, domain 2"/>
    <property type="match status" value="1"/>
</dbReference>
<dbReference type="InterPro" id="IPR022635">
    <property type="entry name" value="DNA_polIII_beta_C"/>
</dbReference>
<evidence type="ECO:0000256" key="4">
    <source>
        <dbReference type="ARBA" id="ARBA00022679"/>
    </source>
</evidence>